<feature type="domain" description="Phosphotyrosine protein phosphatase I" evidence="1">
    <location>
        <begin position="1"/>
        <end position="112"/>
    </location>
</feature>
<reference evidence="2 3" key="1">
    <citation type="submission" date="2018-04" db="EMBL/GenBank/DDBJ databases">
        <title>Pararhodobacter oceanense sp. nov., isolated from marine intertidal sediment.</title>
        <authorList>
            <person name="Wang X.-L."/>
            <person name="Du Z.-J."/>
        </authorList>
    </citation>
    <scope>NUCLEOTIDE SEQUENCE [LARGE SCALE GENOMIC DNA]</scope>
    <source>
        <strain evidence="2 3">AM505</strain>
    </source>
</reference>
<protein>
    <recommendedName>
        <fullName evidence="1">Phosphotyrosine protein phosphatase I domain-containing protein</fullName>
    </recommendedName>
</protein>
<dbReference type="Gene3D" id="3.40.50.2300">
    <property type="match status" value="1"/>
</dbReference>
<gene>
    <name evidence="2" type="ORF">DDE20_00230</name>
</gene>
<dbReference type="Pfam" id="PF01451">
    <property type="entry name" value="LMWPc"/>
    <property type="match status" value="1"/>
</dbReference>
<organism evidence="2 3">
    <name type="scientific">Pararhodobacter oceanensis</name>
    <dbReference type="NCBI Taxonomy" id="2172121"/>
    <lineage>
        <taxon>Bacteria</taxon>
        <taxon>Pseudomonadati</taxon>
        <taxon>Pseudomonadota</taxon>
        <taxon>Alphaproteobacteria</taxon>
        <taxon>Rhodobacterales</taxon>
        <taxon>Paracoccaceae</taxon>
        <taxon>Pararhodobacter</taxon>
    </lineage>
</organism>
<name>A0A2T8HZD2_9RHOB</name>
<sequence length="137" mass="14844">MAEAAFRTLAGERFEVFSAGLHAASEPDPEVLAMLEEQGFQAGVLWSKSLDLFTGPDAPVMDIVITLGEVAAEDLPALSGYPVHGRWQLPEASAPVDTVRLLLARLRALWEIDPTSASRAEIQEIVDFHCDTVLQTA</sequence>
<dbReference type="InterPro" id="IPR036196">
    <property type="entry name" value="Ptyr_pPase_sf"/>
</dbReference>
<evidence type="ECO:0000313" key="2">
    <source>
        <dbReference type="EMBL" id="PVH30759.1"/>
    </source>
</evidence>
<evidence type="ECO:0000313" key="3">
    <source>
        <dbReference type="Proteomes" id="UP000245911"/>
    </source>
</evidence>
<dbReference type="SMART" id="SM00226">
    <property type="entry name" value="LMWPc"/>
    <property type="match status" value="1"/>
</dbReference>
<keyword evidence="3" id="KW-1185">Reference proteome</keyword>
<dbReference type="InterPro" id="IPR023485">
    <property type="entry name" value="Ptyr_pPase"/>
</dbReference>
<dbReference type="OrthoDB" id="9793058at2"/>
<accession>A0A2T8HZD2</accession>
<dbReference type="EMBL" id="QDKM01000001">
    <property type="protein sequence ID" value="PVH30759.1"/>
    <property type="molecule type" value="Genomic_DNA"/>
</dbReference>
<dbReference type="AlphaFoldDB" id="A0A2T8HZD2"/>
<comment type="caution">
    <text evidence="2">The sequence shown here is derived from an EMBL/GenBank/DDBJ whole genome shotgun (WGS) entry which is preliminary data.</text>
</comment>
<dbReference type="Proteomes" id="UP000245911">
    <property type="component" value="Unassembled WGS sequence"/>
</dbReference>
<dbReference type="SUPFAM" id="SSF52788">
    <property type="entry name" value="Phosphotyrosine protein phosphatases I"/>
    <property type="match status" value="1"/>
</dbReference>
<evidence type="ECO:0000259" key="1">
    <source>
        <dbReference type="SMART" id="SM00226"/>
    </source>
</evidence>
<proteinExistence type="predicted"/>